<keyword evidence="3" id="KW-1185">Reference proteome</keyword>
<evidence type="ECO:0000313" key="2">
    <source>
        <dbReference type="EMBL" id="SNQ61381.1"/>
    </source>
</evidence>
<sequence>MTNYIVTLEAAWLVKDVDSVDDAMNIAISEIGKLLNPDLNFVEIEVGATSCPACGEAFDSVFMAAGTALVGVLLEMKVYDAESEEHAARIAKSTIGKALKSTPLDVVEVEEFEGGKEKKKQEKPKEKHK</sequence>
<gene>
    <name evidence="2" type="ORF">MNV_330049</name>
</gene>
<reference evidence="3" key="1">
    <citation type="submission" date="2017-06" db="EMBL/GenBank/DDBJ databases">
        <authorList>
            <person name="Cremers G."/>
        </authorList>
    </citation>
    <scope>NUCLEOTIDE SEQUENCE [LARGE SCALE GENOMIC DNA]</scope>
</reference>
<dbReference type="InterPro" id="IPR007564">
    <property type="entry name" value="UPF0212"/>
</dbReference>
<dbReference type="PIRSF" id="PIRSF016934">
    <property type="entry name" value="UCP016934"/>
    <property type="match status" value="1"/>
</dbReference>
<accession>A0A284VQ22</accession>
<protein>
    <recommendedName>
        <fullName evidence="1">UPF0212 protein MNV_330049</fullName>
    </recommendedName>
</protein>
<evidence type="ECO:0000256" key="1">
    <source>
        <dbReference type="HAMAP-Rule" id="MF_01223"/>
    </source>
</evidence>
<dbReference type="RefSeq" id="WP_096206075.1">
    <property type="nucleotide sequence ID" value="NZ_FZMP01000178.1"/>
</dbReference>
<name>A0A284VQ22_9EURY</name>
<dbReference type="PANTHER" id="PTHR42199:SF1">
    <property type="entry name" value="UPF0212 PROTEIN TK1194"/>
    <property type="match status" value="1"/>
</dbReference>
<dbReference type="NCBIfam" id="NF003035">
    <property type="entry name" value="PRK03922.1"/>
    <property type="match status" value="1"/>
</dbReference>
<dbReference type="PANTHER" id="PTHR42199">
    <property type="entry name" value="UPF0212 PROTEIN MJ0068"/>
    <property type="match status" value="1"/>
</dbReference>
<dbReference type="STRING" id="1392998.ANME2D_02689"/>
<comment type="similarity">
    <text evidence="1">Belongs to the UPF0212 family.</text>
</comment>
<dbReference type="AlphaFoldDB" id="A0A284VQ22"/>
<organism evidence="2 3">
    <name type="scientific">Candidatus Methanoperedens nitratireducens</name>
    <dbReference type="NCBI Taxonomy" id="1392998"/>
    <lineage>
        <taxon>Archaea</taxon>
        <taxon>Methanobacteriati</taxon>
        <taxon>Methanobacteriota</taxon>
        <taxon>Stenosarchaea group</taxon>
        <taxon>Methanomicrobia</taxon>
        <taxon>Methanosarcinales</taxon>
        <taxon>ANME-2 cluster</taxon>
        <taxon>Candidatus Methanoperedentaceae</taxon>
        <taxon>Candidatus Methanoperedens</taxon>
    </lineage>
</organism>
<dbReference type="HAMAP" id="MF_01223">
    <property type="entry name" value="UPF0212"/>
    <property type="match status" value="1"/>
</dbReference>
<dbReference type="EMBL" id="FZMP01000178">
    <property type="protein sequence ID" value="SNQ61381.1"/>
    <property type="molecule type" value="Genomic_DNA"/>
</dbReference>
<dbReference type="Proteomes" id="UP000218615">
    <property type="component" value="Unassembled WGS sequence"/>
</dbReference>
<evidence type="ECO:0000313" key="3">
    <source>
        <dbReference type="Proteomes" id="UP000218615"/>
    </source>
</evidence>
<dbReference type="OrthoDB" id="63517at2157"/>
<dbReference type="Pfam" id="PF04475">
    <property type="entry name" value="DUF555"/>
    <property type="match status" value="1"/>
</dbReference>
<proteinExistence type="inferred from homology"/>